<dbReference type="AlphaFoldDB" id="A0A0N5ASM6"/>
<reference evidence="10" key="1">
    <citation type="submission" date="2017-02" db="UniProtKB">
        <authorList>
            <consortium name="WormBaseParasite"/>
        </authorList>
    </citation>
    <scope>IDENTIFICATION</scope>
</reference>
<dbReference type="InterPro" id="IPR052081">
    <property type="entry name" value="Dispatched_Hh_regulator"/>
</dbReference>
<evidence type="ECO:0000256" key="5">
    <source>
        <dbReference type="ARBA" id="ARBA00023180"/>
    </source>
</evidence>
<feature type="transmembrane region" description="Helical" evidence="7">
    <location>
        <begin position="708"/>
        <end position="731"/>
    </location>
</feature>
<dbReference type="Pfam" id="PF12349">
    <property type="entry name" value="Sterol-sensing"/>
    <property type="match status" value="1"/>
</dbReference>
<sequence>GFDTRDTEYSGPRLAWENVAWTLQTGNRVVLPPARNKRSWADDLLNAFGQVPCYEVPIFAMDYLSQFVIEVESYEKLFQYVVLKDLCNLHTSIQTNLQPFEYLTPYRNIWSISNYVSCLSPNFLVNCTFLKEDDVNAVKNLVDYCRGYKKELINCMKDCYDCKECNHIPKNCTSRMMFDLFYRILPRDLNAKPLYLNSFLPVYTLFGYRSRGIANATIKNFLELEDGLKRHFQHNPYFKLKGISMDIKRDILYEGAKRDSVLACFAAVCVVMVVFLYSLNILYCMAVTFMLAASVFCALAVYSFFTSDFPLLNLIVFVLLVAIGSDDAFLLLNSFPTKVVNAETIYDCLSHTAAAMLLTSSSTAVPFFINIFSKVIVFRYFGLFAGLTLIFNYVLEISFLPTFLILQKRYIPSSECFKKYPLSIFSYLMRDILPSVIVKGRYVWVASLSVFVLAATYISYFGLRFPEYNPLQLFVNSNIHEWFDNNAEKNFEYIENKIGITIGVRFVWGLSQVKSLGTFQSDKLSKVTHESSFQLWNTSHIGNLAQTLKTFRELEFVKHPSPYWPERYIEWSKKFQCLPNMICCNMDDAYYNQSYTDYCIRLSTSQLFTQYNDTPIYDNNTFELVGYTASMPTKLLYSHRFANLTNSFDLLRQSFRNLEGGWYTTEWPLMCVWYDLLRSILSDCRQSIILSFAVVAVLAFMHLRLMAFVALISILCIVVVSVGMVVTLGWVIGVLEAVILVLVVGLSFDFTLHYGSSVPPTGCSVHRVYEAARKSAVPIALAALSSVVAGAGMLFAETHAFYQVGIFLVTSTSVSWLFATFLFLPLLSWLLPSTDPCKLCSVQKPNEFDFTNKCTPL</sequence>
<dbReference type="InterPro" id="IPR053958">
    <property type="entry name" value="HMGCR/SNAP/NPC1-like_SSD"/>
</dbReference>
<evidence type="ECO:0000256" key="4">
    <source>
        <dbReference type="ARBA" id="ARBA00023136"/>
    </source>
</evidence>
<proteinExistence type="inferred from homology"/>
<feature type="domain" description="SSD" evidence="8">
    <location>
        <begin position="285"/>
        <end position="406"/>
    </location>
</feature>
<evidence type="ECO:0000313" key="10">
    <source>
        <dbReference type="WBParaSite" id="SMUV_0000780201-mRNA-1"/>
    </source>
</evidence>
<dbReference type="PROSITE" id="PS50156">
    <property type="entry name" value="SSD"/>
    <property type="match status" value="1"/>
</dbReference>
<evidence type="ECO:0000256" key="7">
    <source>
        <dbReference type="SAM" id="Phobius"/>
    </source>
</evidence>
<evidence type="ECO:0000256" key="3">
    <source>
        <dbReference type="ARBA" id="ARBA00022989"/>
    </source>
</evidence>
<dbReference type="PANTHER" id="PTHR45951">
    <property type="entry name" value="PROTEIN DISPATCHED-RELATED"/>
    <property type="match status" value="1"/>
</dbReference>
<dbReference type="PANTHER" id="PTHR45951:SF8">
    <property type="entry name" value="CHE-14 PROTEIN"/>
    <property type="match status" value="1"/>
</dbReference>
<feature type="transmembrane region" description="Helical" evidence="7">
    <location>
        <begin position="442"/>
        <end position="463"/>
    </location>
</feature>
<evidence type="ECO:0000256" key="6">
    <source>
        <dbReference type="ARBA" id="ARBA00038046"/>
    </source>
</evidence>
<feature type="transmembrane region" description="Helical" evidence="7">
    <location>
        <begin position="687"/>
        <end position="703"/>
    </location>
</feature>
<dbReference type="Proteomes" id="UP000046393">
    <property type="component" value="Unplaced"/>
</dbReference>
<feature type="transmembrane region" description="Helical" evidence="7">
    <location>
        <begin position="286"/>
        <end position="305"/>
    </location>
</feature>
<keyword evidence="9" id="KW-1185">Reference proteome</keyword>
<evidence type="ECO:0000259" key="8">
    <source>
        <dbReference type="PROSITE" id="PS50156"/>
    </source>
</evidence>
<organism evidence="9 10">
    <name type="scientific">Syphacia muris</name>
    <dbReference type="NCBI Taxonomy" id="451379"/>
    <lineage>
        <taxon>Eukaryota</taxon>
        <taxon>Metazoa</taxon>
        <taxon>Ecdysozoa</taxon>
        <taxon>Nematoda</taxon>
        <taxon>Chromadorea</taxon>
        <taxon>Rhabditida</taxon>
        <taxon>Spirurina</taxon>
        <taxon>Oxyuridomorpha</taxon>
        <taxon>Oxyuroidea</taxon>
        <taxon>Oxyuridae</taxon>
        <taxon>Syphacia</taxon>
    </lineage>
</organism>
<feature type="transmembrane region" description="Helical" evidence="7">
    <location>
        <begin position="776"/>
        <end position="795"/>
    </location>
</feature>
<comment type="similarity">
    <text evidence="6">Belongs to the dispatched family.</text>
</comment>
<evidence type="ECO:0000256" key="1">
    <source>
        <dbReference type="ARBA" id="ARBA00004141"/>
    </source>
</evidence>
<feature type="transmembrane region" description="Helical" evidence="7">
    <location>
        <begin position="378"/>
        <end position="406"/>
    </location>
</feature>
<dbReference type="STRING" id="451379.A0A0N5ASM6"/>
<feature type="transmembrane region" description="Helical" evidence="7">
    <location>
        <begin position="353"/>
        <end position="372"/>
    </location>
</feature>
<dbReference type="Gene3D" id="1.20.1640.10">
    <property type="entry name" value="Multidrug efflux transporter AcrB transmembrane domain"/>
    <property type="match status" value="2"/>
</dbReference>
<dbReference type="GO" id="GO:0007224">
    <property type="term" value="P:smoothened signaling pathway"/>
    <property type="evidence" value="ECO:0007669"/>
    <property type="project" value="TreeGrafter"/>
</dbReference>
<feature type="transmembrane region" description="Helical" evidence="7">
    <location>
        <begin position="311"/>
        <end position="332"/>
    </location>
</feature>
<evidence type="ECO:0000313" key="9">
    <source>
        <dbReference type="Proteomes" id="UP000046393"/>
    </source>
</evidence>
<dbReference type="SUPFAM" id="SSF82866">
    <property type="entry name" value="Multidrug efflux transporter AcrB transmembrane domain"/>
    <property type="match status" value="2"/>
</dbReference>
<comment type="subcellular location">
    <subcellularLocation>
        <location evidence="1">Membrane</location>
        <topology evidence="1">Multi-pass membrane protein</topology>
    </subcellularLocation>
</comment>
<name>A0A0N5ASM6_9BILA</name>
<feature type="transmembrane region" description="Helical" evidence="7">
    <location>
        <begin position="801"/>
        <end position="824"/>
    </location>
</feature>
<dbReference type="InterPro" id="IPR000731">
    <property type="entry name" value="SSD"/>
</dbReference>
<keyword evidence="4 7" id="KW-0472">Membrane</keyword>
<feature type="transmembrane region" description="Helical" evidence="7">
    <location>
        <begin position="737"/>
        <end position="755"/>
    </location>
</feature>
<dbReference type="GO" id="GO:0016020">
    <property type="term" value="C:membrane"/>
    <property type="evidence" value="ECO:0007669"/>
    <property type="project" value="UniProtKB-SubCell"/>
</dbReference>
<dbReference type="GO" id="GO:0022857">
    <property type="term" value="F:transmembrane transporter activity"/>
    <property type="evidence" value="ECO:0007669"/>
    <property type="project" value="TreeGrafter"/>
</dbReference>
<keyword evidence="3 7" id="KW-1133">Transmembrane helix</keyword>
<evidence type="ECO:0000256" key="2">
    <source>
        <dbReference type="ARBA" id="ARBA00022692"/>
    </source>
</evidence>
<keyword evidence="5" id="KW-0325">Glycoprotein</keyword>
<keyword evidence="2 7" id="KW-0812">Transmembrane</keyword>
<protein>
    <submittedName>
        <fullName evidence="10">SSD domain-containing protein</fullName>
    </submittedName>
</protein>
<feature type="transmembrane region" description="Helical" evidence="7">
    <location>
        <begin position="260"/>
        <end position="279"/>
    </location>
</feature>
<dbReference type="WBParaSite" id="SMUV_0000780201-mRNA-1">
    <property type="protein sequence ID" value="SMUV_0000780201-mRNA-1"/>
    <property type="gene ID" value="SMUV_0000780201"/>
</dbReference>
<accession>A0A0N5ASM6</accession>